<keyword evidence="6 8" id="KW-0472">Membrane</keyword>
<organism evidence="9 10">
    <name type="scientific">Candida theae</name>
    <dbReference type="NCBI Taxonomy" id="1198502"/>
    <lineage>
        <taxon>Eukaryota</taxon>
        <taxon>Fungi</taxon>
        <taxon>Dikarya</taxon>
        <taxon>Ascomycota</taxon>
        <taxon>Saccharomycotina</taxon>
        <taxon>Pichiomycetes</taxon>
        <taxon>Debaryomycetaceae</taxon>
        <taxon>Candida/Lodderomyces clade</taxon>
        <taxon>Candida</taxon>
    </lineage>
</organism>
<proteinExistence type="inferred from homology"/>
<evidence type="ECO:0000313" key="9">
    <source>
        <dbReference type="EMBL" id="KAI5950670.1"/>
    </source>
</evidence>
<feature type="transmembrane region" description="Helical" evidence="8">
    <location>
        <begin position="606"/>
        <end position="632"/>
    </location>
</feature>
<evidence type="ECO:0000256" key="8">
    <source>
        <dbReference type="SAM" id="Phobius"/>
    </source>
</evidence>
<feature type="region of interest" description="Disordered" evidence="7">
    <location>
        <begin position="181"/>
        <end position="211"/>
    </location>
</feature>
<evidence type="ECO:0000256" key="2">
    <source>
        <dbReference type="ARBA" id="ARBA00008807"/>
    </source>
</evidence>
<evidence type="ECO:0000256" key="3">
    <source>
        <dbReference type="ARBA" id="ARBA00022448"/>
    </source>
</evidence>
<feature type="transmembrane region" description="Helical" evidence="8">
    <location>
        <begin position="422"/>
        <end position="440"/>
    </location>
</feature>
<feature type="transmembrane region" description="Helical" evidence="8">
    <location>
        <begin position="281"/>
        <end position="299"/>
    </location>
</feature>
<dbReference type="NCBIfam" id="TIGR00728">
    <property type="entry name" value="OPT_sfam"/>
    <property type="match status" value="1"/>
</dbReference>
<gene>
    <name evidence="9" type="ORF">KGF57_004276</name>
</gene>
<dbReference type="PANTHER" id="PTHR31645">
    <property type="entry name" value="OLIGOPEPTIDE TRANSPORTER YGL114W-RELATED"/>
    <property type="match status" value="1"/>
</dbReference>
<evidence type="ECO:0000256" key="7">
    <source>
        <dbReference type="SAM" id="MobiDB-lite"/>
    </source>
</evidence>
<dbReference type="Pfam" id="PF03169">
    <property type="entry name" value="OPT"/>
    <property type="match status" value="1"/>
</dbReference>
<evidence type="ECO:0000256" key="6">
    <source>
        <dbReference type="ARBA" id="ARBA00023136"/>
    </source>
</evidence>
<feature type="transmembrane region" description="Helical" evidence="8">
    <location>
        <begin position="644"/>
        <end position="669"/>
    </location>
</feature>
<dbReference type="PANTHER" id="PTHR31645:SF0">
    <property type="entry name" value="OLIGOPEPTIDE TRANSPORTER YGL114W-RELATED"/>
    <property type="match status" value="1"/>
</dbReference>
<feature type="transmembrane region" description="Helical" evidence="8">
    <location>
        <begin position="568"/>
        <end position="585"/>
    </location>
</feature>
<feature type="compositionally biased region" description="Acidic residues" evidence="7">
    <location>
        <begin position="181"/>
        <end position="193"/>
    </location>
</feature>
<dbReference type="AlphaFoldDB" id="A0AAD5BBM2"/>
<evidence type="ECO:0000256" key="4">
    <source>
        <dbReference type="ARBA" id="ARBA00022692"/>
    </source>
</evidence>
<comment type="similarity">
    <text evidence="2">Belongs to the oligopeptide OPT transporter family.</text>
</comment>
<evidence type="ECO:0000256" key="5">
    <source>
        <dbReference type="ARBA" id="ARBA00022989"/>
    </source>
</evidence>
<feature type="transmembrane region" description="Helical" evidence="8">
    <location>
        <begin position="512"/>
        <end position="533"/>
    </location>
</feature>
<dbReference type="InterPro" id="IPR045035">
    <property type="entry name" value="YSL-like"/>
</dbReference>
<dbReference type="InterPro" id="IPR004813">
    <property type="entry name" value="OPT"/>
</dbReference>
<feature type="transmembrane region" description="Helical" evidence="8">
    <location>
        <begin position="131"/>
        <end position="149"/>
    </location>
</feature>
<sequence length="672" mass="73506">MPAEPHTDESPRRTAYLAKLGLPQVTLRATIVGLLIGSVILISNFQFGLQTGWVSMMSLPAALLGFAAFKLTPLSSSFTDVENVYIQSIAVAVGTGPLCYGFVGIIPAIEKFMTGEESGLGRRIVFSTKELIIWSMGLGLFGVFFAIPLRKQVIVKEKLPFPSGSATATLISVLHGTEIYESDNEEEEEEEEDVNKSTTGPLLQQQTSTSQLIDSTDYNSNMKSLTYTFLISSTYTIVSFFFPVLKKVPIFGTSASTEYLWDFQPSPAYIGQGMIMGLPTVSYMLFGAVLGWGILAPLSRYMKWAPGPIDDWVTGGQGWILWISLSIMVADSLVSFIVLSVKSIHDFLIDYKHRQESYTLELQQSLLELDRGENVGNRATSQRLEIPKQFLISNKVALIGTLLSTILCVVTMRIIFGKLIPIYASLTAIILAMLFSVLATRTLGVSDINPVSGIGKLSQLIFAFIIPSNHPAKILINLISGGVAEAGAQQAGDLMQDLKTGHLIGASPKAQFIAQIIGTIFSVFLSSIMYQVYMSVYTIPNETFRIPTAVIWIDCSRLVTGEGLPPKAMEFAITFGVIFAMISLLKHTLPQTSKYYKYLTYLPNGVAVGVGMYNTPNFTLARFIGGLIAYNWHHLSDRGKTSMIIFSSGLVLGEGLFSGFTMLLTSLGVKHF</sequence>
<dbReference type="RefSeq" id="XP_051607255.1">
    <property type="nucleotide sequence ID" value="XM_051753768.1"/>
</dbReference>
<keyword evidence="4 8" id="KW-0812">Transmembrane</keyword>
<reference evidence="9 10" key="1">
    <citation type="journal article" date="2022" name="DNA Res.">
        <title>Genome analysis of five recently described species of the CUG-Ser clade uncovers Candida theae as a new hybrid lineage with pathogenic potential in the Candida parapsilosis species complex.</title>
        <authorList>
            <person name="Mixao V."/>
            <person name="Del Olmo V."/>
            <person name="Hegedusova E."/>
            <person name="Saus E."/>
            <person name="Pryszcz L."/>
            <person name="Cillingova A."/>
            <person name="Nosek J."/>
            <person name="Gabaldon T."/>
        </authorList>
    </citation>
    <scope>NUCLEOTIDE SEQUENCE [LARGE SCALE GENOMIC DNA]</scope>
    <source>
        <strain evidence="9 10">CBS 12239</strain>
    </source>
</reference>
<feature type="transmembrane region" description="Helical" evidence="8">
    <location>
        <begin position="25"/>
        <end position="45"/>
    </location>
</feature>
<dbReference type="GeneID" id="76152320"/>
<dbReference type="GO" id="GO:0035673">
    <property type="term" value="F:oligopeptide transmembrane transporter activity"/>
    <property type="evidence" value="ECO:0007669"/>
    <property type="project" value="InterPro"/>
</dbReference>
<evidence type="ECO:0000256" key="1">
    <source>
        <dbReference type="ARBA" id="ARBA00004141"/>
    </source>
</evidence>
<name>A0AAD5BBM2_9ASCO</name>
<dbReference type="EMBL" id="JAIHNG010000154">
    <property type="protein sequence ID" value="KAI5950670.1"/>
    <property type="molecule type" value="Genomic_DNA"/>
</dbReference>
<feature type="transmembrane region" description="Helical" evidence="8">
    <location>
        <begin position="84"/>
        <end position="110"/>
    </location>
</feature>
<accession>A0AAD5BBM2</accession>
<comment type="subcellular location">
    <subcellularLocation>
        <location evidence="1">Membrane</location>
        <topology evidence="1">Multi-pass membrane protein</topology>
    </subcellularLocation>
</comment>
<keyword evidence="5 8" id="KW-1133">Transmembrane helix</keyword>
<feature type="transmembrane region" description="Helical" evidence="8">
    <location>
        <begin position="319"/>
        <end position="339"/>
    </location>
</feature>
<protein>
    <submittedName>
        <fullName evidence="9">OPT8</fullName>
    </submittedName>
</protein>
<feature type="transmembrane region" description="Helical" evidence="8">
    <location>
        <begin position="396"/>
        <end position="416"/>
    </location>
</feature>
<keyword evidence="3" id="KW-0813">Transport</keyword>
<feature type="transmembrane region" description="Helical" evidence="8">
    <location>
        <begin position="52"/>
        <end position="72"/>
    </location>
</feature>
<keyword evidence="10" id="KW-1185">Reference proteome</keyword>
<feature type="transmembrane region" description="Helical" evidence="8">
    <location>
        <begin position="225"/>
        <end position="245"/>
    </location>
</feature>
<comment type="caution">
    <text evidence="9">The sequence shown here is derived from an EMBL/GenBank/DDBJ whole genome shotgun (WGS) entry which is preliminary data.</text>
</comment>
<dbReference type="Proteomes" id="UP001204833">
    <property type="component" value="Unassembled WGS sequence"/>
</dbReference>
<evidence type="ECO:0000313" key="10">
    <source>
        <dbReference type="Proteomes" id="UP001204833"/>
    </source>
</evidence>
<feature type="compositionally biased region" description="Low complexity" evidence="7">
    <location>
        <begin position="197"/>
        <end position="211"/>
    </location>
</feature>
<dbReference type="GO" id="GO:0000329">
    <property type="term" value="C:fungal-type vacuole membrane"/>
    <property type="evidence" value="ECO:0007669"/>
    <property type="project" value="TreeGrafter"/>
</dbReference>